<sequence length="188" mass="22524">MTNYKGKRVIELTPLEKLLQDQMETMEKLHELIYGQMRRDVKEQIEEMSDRGLFTLYEISKRIAKGEKTKEDENSGGIEEKLRIIRETMDKNMNEWRERKEKEDEKKQEVEEIVTNIKEGIGEINKKIESSEDNIVAEVIDLERKMKNMERTRKTSEREEGDEERKERRETSGREVEEIKEAIEELKE</sequence>
<reference evidence="2" key="2">
    <citation type="submission" date="2022-10" db="EMBL/GenBank/DDBJ databases">
        <authorList>
            <consortium name="ENA_rothamsted_submissions"/>
            <consortium name="culmorum"/>
            <person name="King R."/>
        </authorList>
    </citation>
    <scope>NUCLEOTIDE SEQUENCE</scope>
</reference>
<reference evidence="2" key="1">
    <citation type="submission" date="2021-12" db="EMBL/GenBank/DDBJ databases">
        <authorList>
            <person name="King R."/>
        </authorList>
    </citation>
    <scope>NUCLEOTIDE SEQUENCE</scope>
</reference>
<organism evidence="2 3">
    <name type="scientific">Diatraea saccharalis</name>
    <name type="common">sugarcane borer</name>
    <dbReference type="NCBI Taxonomy" id="40085"/>
    <lineage>
        <taxon>Eukaryota</taxon>
        <taxon>Metazoa</taxon>
        <taxon>Ecdysozoa</taxon>
        <taxon>Arthropoda</taxon>
        <taxon>Hexapoda</taxon>
        <taxon>Insecta</taxon>
        <taxon>Pterygota</taxon>
        <taxon>Neoptera</taxon>
        <taxon>Endopterygota</taxon>
        <taxon>Lepidoptera</taxon>
        <taxon>Glossata</taxon>
        <taxon>Ditrysia</taxon>
        <taxon>Pyraloidea</taxon>
        <taxon>Crambidae</taxon>
        <taxon>Crambinae</taxon>
        <taxon>Diatraea</taxon>
    </lineage>
</organism>
<accession>A0A9N9R6G6</accession>
<dbReference type="Proteomes" id="UP001153714">
    <property type="component" value="Chromosome 21"/>
</dbReference>
<evidence type="ECO:0000256" key="1">
    <source>
        <dbReference type="SAM" id="MobiDB-lite"/>
    </source>
</evidence>
<feature type="region of interest" description="Disordered" evidence="1">
    <location>
        <begin position="145"/>
        <end position="188"/>
    </location>
</feature>
<name>A0A9N9R6G6_9NEOP</name>
<evidence type="ECO:0000313" key="3">
    <source>
        <dbReference type="Proteomes" id="UP001153714"/>
    </source>
</evidence>
<dbReference type="AlphaFoldDB" id="A0A9N9R6G6"/>
<keyword evidence="3" id="KW-1185">Reference proteome</keyword>
<proteinExistence type="predicted"/>
<dbReference type="EMBL" id="OU893352">
    <property type="protein sequence ID" value="CAG9790222.1"/>
    <property type="molecule type" value="Genomic_DNA"/>
</dbReference>
<gene>
    <name evidence="2" type="ORF">DIATSA_LOCUS7891</name>
</gene>
<protein>
    <submittedName>
        <fullName evidence="2">Uncharacterized protein</fullName>
    </submittedName>
</protein>
<evidence type="ECO:0000313" key="2">
    <source>
        <dbReference type="EMBL" id="CAG9790222.1"/>
    </source>
</evidence>